<dbReference type="Gene3D" id="3.90.550.10">
    <property type="entry name" value="Spore Coat Polysaccharide Biosynthesis Protein SpsA, Chain A"/>
    <property type="match status" value="1"/>
</dbReference>
<gene>
    <name evidence="1" type="ORF">SAMN04490244_11537</name>
</gene>
<dbReference type="Proteomes" id="UP000198885">
    <property type="component" value="Unassembled WGS sequence"/>
</dbReference>
<dbReference type="SUPFAM" id="SSF53448">
    <property type="entry name" value="Nucleotide-diphospho-sugar transferases"/>
    <property type="match status" value="1"/>
</dbReference>
<reference evidence="1 2" key="1">
    <citation type="submission" date="2016-10" db="EMBL/GenBank/DDBJ databases">
        <authorList>
            <person name="de Groot N.N."/>
        </authorList>
    </citation>
    <scope>NUCLEOTIDE SEQUENCE [LARGE SCALE GENOMIC DNA]</scope>
    <source>
        <strain evidence="1 2">DSM 23042</strain>
    </source>
</reference>
<evidence type="ECO:0000313" key="1">
    <source>
        <dbReference type="EMBL" id="SES39278.1"/>
    </source>
</evidence>
<sequence>MSPPAAPEAARPRVVLTVVVRDEADIIADMLHWHLRHGVSHVIAMDNGSGDGTREILGDFAAMGCLTCLDQPDETYRQDLWMSQMAAMARDRFGADWVIPSDADEFWTPPAGTDLPGALAGWDDDVDMVRCPRRNLLASWEDLAALDWPEALIWRAADPGRLPPERLDDDTPLADPFLYYGLPPKVALRPGRLRQIARGAHQAEFSEGGRAVDGDVTVFHAPFRRADEVAASTRRIAAAVERDPTAGPKVSTKYRRWARFADEDASGDPGGGWDRVLQEILPTPERLLADWRASLLVPETRLRDGVVAAREGAAARRALAGAGGRVTAAATPGGPPTPLLVLGGRAEDRAAVAARLRAVGARTPQPRPETPAPELLSALFATHAAPGADGWPDETLDAEIARILARFSERGHGLVLAGTEETGPLAAWDRLAAAERVAAAVILLIDPPWDRLEAAGPEADAAAEAWLAGIEALERDTRGRPRMLLPAERLLSAPAGALRDALARLGVWIPAAVAEEAGPAAPPADDPARRAAALARLGTPELRRRVEETWAGLMAESWAVAAPAPHAAAPAPEEAAPAAARDVHAVVIGWDGMHERALRIARELAPVVARLTVIYSNESGTPETGPGDWIGVPQSWFFGPKFAEAVRGHGTEDVMLQIQADAQHEDWGALARHVGRVWAETPALGVWAPSIDWTPYAAEWAVRDHVPGTMLYRVAQTDGIVWALARPVVERFAALDYDDNNLGWGLDWAAAALAAACGLEVVRDTAVSVHHPKGRGYSSQEASRQMRRFLSQLTSEERRLIAARESLIETRQEPVRITILSEERPGLGRWRALRESAPAPLPANLPVSETLLREGRLWVRCAPEAAEGLCAGRGGLSVPLVPDPDGPAIGQAPVPLPLAPSSAGAVRFDTRGFEAWRVAGLETGRLIVEDPAAAETSRCPVTEGVTVPAAEGELELSVALAAHRAEARLVLEEAGPDGAAGEPVDTVAFDRTFTGGQALDGYQVVRFRIPAAGRDRTLRLVADRFHRPEGVAGGKSVLFVTAPLLLKPSALPDLVWPARRRAPGAETAEHAWHSTAAGALSGTGPPRVELEWDGGRQTLVDLAGLGAEVELLQDSVLRLRAQREDRLAVWIDALPAFQVTVGPMPRTVPLSERARKTALAGRIELRDLTGTFVLWSGQFSGLP</sequence>
<dbReference type="CDD" id="cd00761">
    <property type="entry name" value="Glyco_tranf_GTA_type"/>
    <property type="match status" value="1"/>
</dbReference>
<accession>A0A1H9WZ96</accession>
<keyword evidence="2" id="KW-1185">Reference proteome</keyword>
<dbReference type="InterPro" id="IPR029044">
    <property type="entry name" value="Nucleotide-diphossugar_trans"/>
</dbReference>
<proteinExistence type="predicted"/>
<dbReference type="Pfam" id="PF13704">
    <property type="entry name" value="Glyco_tranf_2_4"/>
    <property type="match status" value="1"/>
</dbReference>
<dbReference type="RefSeq" id="WP_143071563.1">
    <property type="nucleotide sequence ID" value="NZ_FOGU01000015.1"/>
</dbReference>
<dbReference type="GO" id="GO:0016740">
    <property type="term" value="F:transferase activity"/>
    <property type="evidence" value="ECO:0007669"/>
    <property type="project" value="UniProtKB-KW"/>
</dbReference>
<keyword evidence="1" id="KW-0808">Transferase</keyword>
<dbReference type="STRING" id="641238.SAMN04490244_11537"/>
<dbReference type="EMBL" id="FOGU01000015">
    <property type="protein sequence ID" value="SES39278.1"/>
    <property type="molecule type" value="Genomic_DNA"/>
</dbReference>
<organism evidence="1 2">
    <name type="scientific">Tranquillimonas rosea</name>
    <dbReference type="NCBI Taxonomy" id="641238"/>
    <lineage>
        <taxon>Bacteria</taxon>
        <taxon>Pseudomonadati</taxon>
        <taxon>Pseudomonadota</taxon>
        <taxon>Alphaproteobacteria</taxon>
        <taxon>Rhodobacterales</taxon>
        <taxon>Roseobacteraceae</taxon>
        <taxon>Tranquillimonas</taxon>
    </lineage>
</organism>
<dbReference type="AlphaFoldDB" id="A0A1H9WZ96"/>
<name>A0A1H9WZ96_9RHOB</name>
<dbReference type="OrthoDB" id="7867149at2"/>
<protein>
    <submittedName>
        <fullName evidence="1">Glycosyl transferase family 2</fullName>
    </submittedName>
</protein>
<evidence type="ECO:0000313" key="2">
    <source>
        <dbReference type="Proteomes" id="UP000198885"/>
    </source>
</evidence>